<dbReference type="RefSeq" id="WP_228420513.1">
    <property type="nucleotide sequence ID" value="NZ_FQUT01000001.1"/>
</dbReference>
<feature type="transmembrane region" description="Helical" evidence="1">
    <location>
        <begin position="103"/>
        <end position="120"/>
    </location>
</feature>
<sequence length="139" mass="16128">MMKRKIFKYRLVYYLAVITSLIFFLISAFSIFALFENFSILSLLLVGLSIIVNSFAFINLLEKYDKAVLFLNSGLVLNIIFSGYYVVLGFLSKGWNMIATYPHFKFFVLFIVILIIVNMFKIKQDKGINEIEEIGKHND</sequence>
<evidence type="ECO:0000313" key="2">
    <source>
        <dbReference type="EMBL" id="SHE60945.1"/>
    </source>
</evidence>
<dbReference type="Proteomes" id="UP000184518">
    <property type="component" value="Unassembled WGS sequence"/>
</dbReference>
<keyword evidence="1" id="KW-0812">Transmembrane</keyword>
<feature type="transmembrane region" description="Helical" evidence="1">
    <location>
        <begin position="12"/>
        <end position="34"/>
    </location>
</feature>
<feature type="transmembrane region" description="Helical" evidence="1">
    <location>
        <begin position="40"/>
        <end position="61"/>
    </location>
</feature>
<organism evidence="2 3">
    <name type="scientific">Chryseobacterium arachidis</name>
    <dbReference type="NCBI Taxonomy" id="1416778"/>
    <lineage>
        <taxon>Bacteria</taxon>
        <taxon>Pseudomonadati</taxon>
        <taxon>Bacteroidota</taxon>
        <taxon>Flavobacteriia</taxon>
        <taxon>Flavobacteriales</taxon>
        <taxon>Weeksellaceae</taxon>
        <taxon>Chryseobacterium group</taxon>
        <taxon>Chryseobacterium</taxon>
    </lineage>
</organism>
<gene>
    <name evidence="2" type="ORF">SAMN05443633_101612</name>
</gene>
<reference evidence="3" key="1">
    <citation type="submission" date="2016-11" db="EMBL/GenBank/DDBJ databases">
        <authorList>
            <person name="Varghese N."/>
            <person name="Submissions S."/>
        </authorList>
    </citation>
    <scope>NUCLEOTIDE SEQUENCE [LARGE SCALE GENOMIC DNA]</scope>
    <source>
        <strain evidence="3">DSM 27619</strain>
    </source>
</reference>
<keyword evidence="1" id="KW-1133">Transmembrane helix</keyword>
<protein>
    <submittedName>
        <fullName evidence="2">Uncharacterized protein</fullName>
    </submittedName>
</protein>
<evidence type="ECO:0000313" key="3">
    <source>
        <dbReference type="Proteomes" id="UP000184518"/>
    </source>
</evidence>
<proteinExistence type="predicted"/>
<dbReference type="EMBL" id="FQUT01000001">
    <property type="protein sequence ID" value="SHE60945.1"/>
    <property type="molecule type" value="Genomic_DNA"/>
</dbReference>
<name>A0A1M4UW76_9FLAO</name>
<feature type="transmembrane region" description="Helical" evidence="1">
    <location>
        <begin position="68"/>
        <end position="91"/>
    </location>
</feature>
<dbReference type="STRING" id="1416778.SAMN05443633_101612"/>
<keyword evidence="1" id="KW-0472">Membrane</keyword>
<evidence type="ECO:0000256" key="1">
    <source>
        <dbReference type="SAM" id="Phobius"/>
    </source>
</evidence>
<keyword evidence="3" id="KW-1185">Reference proteome</keyword>
<accession>A0A1M4UW76</accession>
<dbReference type="AlphaFoldDB" id="A0A1M4UW76"/>